<dbReference type="AlphaFoldDB" id="A0A4D6WXN3"/>
<dbReference type="GO" id="GO:0006412">
    <property type="term" value="P:translation"/>
    <property type="evidence" value="ECO:0007669"/>
    <property type="project" value="InterPro"/>
</dbReference>
<dbReference type="InterPro" id="IPR014722">
    <property type="entry name" value="Rib_uL2_dom2"/>
</dbReference>
<evidence type="ECO:0000256" key="2">
    <source>
        <dbReference type="ARBA" id="ARBA00010618"/>
    </source>
</evidence>
<dbReference type="SMART" id="SM00739">
    <property type="entry name" value="KOW"/>
    <property type="match status" value="1"/>
</dbReference>
<keyword evidence="9" id="KW-0934">Plastid</keyword>
<evidence type="ECO:0000256" key="1">
    <source>
        <dbReference type="ARBA" id="ARBA00004072"/>
    </source>
</evidence>
<dbReference type="InterPro" id="IPR005824">
    <property type="entry name" value="KOW"/>
</dbReference>
<evidence type="ECO:0000313" key="9">
    <source>
        <dbReference type="EMBL" id="QCI07451.1"/>
    </source>
</evidence>
<dbReference type="GO" id="GO:0003735">
    <property type="term" value="F:structural constituent of ribosome"/>
    <property type="evidence" value="ECO:0007669"/>
    <property type="project" value="InterPro"/>
</dbReference>
<name>A0A4D6WXN3_9FLOR</name>
<proteinExistence type="inferred from homology"/>
<gene>
    <name evidence="9" type="primary">rpl24</name>
</gene>
<evidence type="ECO:0000259" key="8">
    <source>
        <dbReference type="SMART" id="SM00739"/>
    </source>
</evidence>
<feature type="domain" description="KOW" evidence="8">
    <location>
        <begin position="9"/>
        <end position="36"/>
    </location>
</feature>
<dbReference type="Pfam" id="PF17136">
    <property type="entry name" value="ribosomal_L24"/>
    <property type="match status" value="1"/>
</dbReference>
<reference evidence="9" key="1">
    <citation type="journal article" date="2019" name="Mol. Phylogenet. Evol.">
        <title>Morphological evolution and classification of the red algal order Ceramiales inferred using plastid phylogenomics.</title>
        <authorList>
            <person name="Diaz-Tapia P."/>
            <person name="Pasella M.M."/>
            <person name="Verbruggen H."/>
            <person name="Maggs C.A."/>
        </authorList>
    </citation>
    <scope>NUCLEOTIDE SEQUENCE</scope>
    <source>
        <strain evidence="9">HV05337</strain>
    </source>
</reference>
<dbReference type="Gene3D" id="2.30.30.30">
    <property type="match status" value="1"/>
</dbReference>
<evidence type="ECO:0000256" key="6">
    <source>
        <dbReference type="ARBA" id="ARBA00035361"/>
    </source>
</evidence>
<dbReference type="CDD" id="cd06089">
    <property type="entry name" value="KOW_RPL26"/>
    <property type="match status" value="1"/>
</dbReference>
<dbReference type="InterPro" id="IPR008991">
    <property type="entry name" value="Translation_prot_SH3-like_sf"/>
</dbReference>
<accession>A0A4D6WXN3</accession>
<reference evidence="9" key="2">
    <citation type="submission" date="2019-04" db="EMBL/GenBank/DDBJ databases">
        <authorList>
            <person name="Pasella M."/>
        </authorList>
    </citation>
    <scope>NUCLEOTIDE SEQUENCE</scope>
    <source>
        <strain evidence="9">HV05337</strain>
    </source>
</reference>
<dbReference type="InterPro" id="IPR041988">
    <property type="entry name" value="Ribosomal_uL24_KOW"/>
</dbReference>
<dbReference type="NCBIfam" id="TIGR01079">
    <property type="entry name" value="rplX_bact"/>
    <property type="match status" value="1"/>
</dbReference>
<keyword evidence="3 7" id="KW-0689">Ribosomal protein</keyword>
<dbReference type="InterPro" id="IPR003256">
    <property type="entry name" value="Ribosomal_uL24"/>
</dbReference>
<dbReference type="PANTHER" id="PTHR12903">
    <property type="entry name" value="MITOCHONDRIAL RIBOSOMAL PROTEIN L24"/>
    <property type="match status" value="1"/>
</dbReference>
<dbReference type="InterPro" id="IPR057264">
    <property type="entry name" value="Ribosomal_uL24_C"/>
</dbReference>
<sequence>MNNKYKKIHIKKGDIVKVIAGNEKGKIGTIIKVIKKKQQVTIKNINLKTKHLRPQQEKETGKIIQIEAPIHSSNVMLYSTNNKVDINIK</sequence>
<dbReference type="HAMAP" id="MF_01326_B">
    <property type="entry name" value="Ribosomal_uL24_B"/>
    <property type="match status" value="1"/>
</dbReference>
<geneLocation type="plastid" evidence="9"/>
<dbReference type="InterPro" id="IPR005825">
    <property type="entry name" value="Ribosomal_uL24_CS"/>
</dbReference>
<comment type="similarity">
    <text evidence="2 7">Belongs to the universal ribosomal protein uL24 family.</text>
</comment>
<dbReference type="GO" id="GO:0003723">
    <property type="term" value="F:RNA binding"/>
    <property type="evidence" value="ECO:0007669"/>
    <property type="project" value="InterPro"/>
</dbReference>
<comment type="function">
    <text evidence="1">One of two assembly initiator proteins, it binds directly to the 5'-end of the 23S rRNA, where it nucleates assembly of the 50S subunit.</text>
</comment>
<evidence type="ECO:0000256" key="4">
    <source>
        <dbReference type="ARBA" id="ARBA00023274"/>
    </source>
</evidence>
<organism evidence="9">
    <name type="scientific">Leiomenia cribrosa</name>
    <dbReference type="NCBI Taxonomy" id="217483"/>
    <lineage>
        <taxon>Eukaryota</taxon>
        <taxon>Rhodophyta</taxon>
        <taxon>Florideophyceae</taxon>
        <taxon>Rhodymeniophycidae</taxon>
        <taxon>Gigartinales</taxon>
        <taxon>Kallymeniaceae</taxon>
        <taxon>Leiomenia</taxon>
    </lineage>
</organism>
<dbReference type="GO" id="GO:1990904">
    <property type="term" value="C:ribonucleoprotein complex"/>
    <property type="evidence" value="ECO:0007669"/>
    <property type="project" value="UniProtKB-KW"/>
</dbReference>
<keyword evidence="4 7" id="KW-0687">Ribonucleoprotein</keyword>
<dbReference type="EMBL" id="MK814681">
    <property type="protein sequence ID" value="QCI07451.1"/>
    <property type="molecule type" value="Genomic_DNA"/>
</dbReference>
<dbReference type="Pfam" id="PF00467">
    <property type="entry name" value="KOW"/>
    <property type="match status" value="1"/>
</dbReference>
<protein>
    <recommendedName>
        <fullName evidence="5">Large ribosomal subunit protein uL24c</fullName>
    </recommendedName>
    <alternativeName>
        <fullName evidence="6">50S ribosomal protein L24, chloroplastic</fullName>
    </alternativeName>
</protein>
<dbReference type="PROSITE" id="PS01108">
    <property type="entry name" value="RIBOSOMAL_L24"/>
    <property type="match status" value="1"/>
</dbReference>
<evidence type="ECO:0000256" key="5">
    <source>
        <dbReference type="ARBA" id="ARBA00035282"/>
    </source>
</evidence>
<evidence type="ECO:0000256" key="7">
    <source>
        <dbReference type="RuleBase" id="RU003477"/>
    </source>
</evidence>
<evidence type="ECO:0000256" key="3">
    <source>
        <dbReference type="ARBA" id="ARBA00022980"/>
    </source>
</evidence>
<dbReference type="SUPFAM" id="SSF50104">
    <property type="entry name" value="Translation proteins SH3-like domain"/>
    <property type="match status" value="1"/>
</dbReference>
<dbReference type="GO" id="GO:0005840">
    <property type="term" value="C:ribosome"/>
    <property type="evidence" value="ECO:0007669"/>
    <property type="project" value="UniProtKB-KW"/>
</dbReference>